<proteinExistence type="inferred from homology"/>
<dbReference type="OMA" id="LACDHMS"/>
<dbReference type="Gene3D" id="3.40.50.11660">
    <property type="entry name" value="Glycosyl transferase family 10, C-terminal domain"/>
    <property type="match status" value="1"/>
</dbReference>
<dbReference type="EC" id="2.4.1.-" evidence="12"/>
<keyword evidence="9 12" id="KW-0333">Golgi apparatus</keyword>
<organism evidence="15 16">
    <name type="scientific">Haemaphysalis longicornis</name>
    <name type="common">Bush tick</name>
    <dbReference type="NCBI Taxonomy" id="44386"/>
    <lineage>
        <taxon>Eukaryota</taxon>
        <taxon>Metazoa</taxon>
        <taxon>Ecdysozoa</taxon>
        <taxon>Arthropoda</taxon>
        <taxon>Chelicerata</taxon>
        <taxon>Arachnida</taxon>
        <taxon>Acari</taxon>
        <taxon>Parasitiformes</taxon>
        <taxon>Ixodida</taxon>
        <taxon>Ixodoidea</taxon>
        <taxon>Ixodidae</taxon>
        <taxon>Haemaphysalinae</taxon>
        <taxon>Haemaphysalis</taxon>
    </lineage>
</organism>
<sequence>MFVVVFRILLWKPFFERKDIVGQPDKPRILFWTTIFGAWFSHMSENGTIELPYWEQNPKCADRCFISNDRGTIDVSDAVVFYYCDLNASDMPDRRAQGQKWVFWSLESPTNCDMTPLVSWKTAINWTMTYRLDSDVLDAYGTITPKKVPTVYSFESLRDQWMRKSIMAVWPVSHCDTFGKREHFVEELRKHMRVDVYGKCGNYSCPRFTGCHRKFAKKYFFLLSFENTICKDYVTEKLYFTLLFDIIPVTFGGADYKALAPPHSYIDALSFKTPKDLAIYLKQVAENFDLYKSYFSWKGAHDVKRFTYYTFCNLCAKLYSSSFHERSAYPDVVQWWNDSSQCRGWNKDTMTLS</sequence>
<evidence type="ECO:0000256" key="11">
    <source>
        <dbReference type="ARBA" id="ARBA00023180"/>
    </source>
</evidence>
<evidence type="ECO:0000256" key="6">
    <source>
        <dbReference type="ARBA" id="ARBA00022692"/>
    </source>
</evidence>
<dbReference type="EMBL" id="JABSTR010000003">
    <property type="protein sequence ID" value="KAH9364889.1"/>
    <property type="molecule type" value="Genomic_DNA"/>
</dbReference>
<comment type="similarity">
    <text evidence="3 12">Belongs to the glycosyltransferase 10 family.</text>
</comment>
<keyword evidence="8" id="KW-1133">Transmembrane helix</keyword>
<protein>
    <recommendedName>
        <fullName evidence="12">Fucosyltransferase</fullName>
        <ecNumber evidence="12">2.4.1.-</ecNumber>
    </recommendedName>
</protein>
<comment type="subcellular location">
    <subcellularLocation>
        <location evidence="1 12">Golgi apparatus</location>
        <location evidence="1 12">Golgi stack membrane</location>
        <topology evidence="1 12">Single-pass type II membrane protein</topology>
    </subcellularLocation>
</comment>
<evidence type="ECO:0000313" key="16">
    <source>
        <dbReference type="Proteomes" id="UP000821853"/>
    </source>
</evidence>
<comment type="caution">
    <text evidence="15">The sequence shown here is derived from an EMBL/GenBank/DDBJ whole genome shotgun (WGS) entry which is preliminary data.</text>
</comment>
<keyword evidence="6 12" id="KW-0812">Transmembrane</keyword>
<keyword evidence="5 12" id="KW-0808">Transferase</keyword>
<dbReference type="Pfam" id="PF17039">
    <property type="entry name" value="Glyco_tran_10_N"/>
    <property type="match status" value="1"/>
</dbReference>
<evidence type="ECO:0000256" key="2">
    <source>
        <dbReference type="ARBA" id="ARBA00004922"/>
    </source>
</evidence>
<comment type="pathway">
    <text evidence="2">Protein modification; protein glycosylation.</text>
</comment>
<dbReference type="SUPFAM" id="SSF53756">
    <property type="entry name" value="UDP-Glycosyltransferase/glycogen phosphorylase"/>
    <property type="match status" value="1"/>
</dbReference>
<dbReference type="VEuPathDB" id="VectorBase:HLOH_046566"/>
<evidence type="ECO:0000259" key="13">
    <source>
        <dbReference type="Pfam" id="PF00852"/>
    </source>
</evidence>
<dbReference type="InterPro" id="IPR001503">
    <property type="entry name" value="Glyco_trans_10"/>
</dbReference>
<evidence type="ECO:0000313" key="15">
    <source>
        <dbReference type="EMBL" id="KAH9364889.1"/>
    </source>
</evidence>
<keyword evidence="16" id="KW-1185">Reference proteome</keyword>
<evidence type="ECO:0000256" key="4">
    <source>
        <dbReference type="ARBA" id="ARBA00022676"/>
    </source>
</evidence>
<keyword evidence="11" id="KW-0325">Glycoprotein</keyword>
<evidence type="ECO:0000256" key="10">
    <source>
        <dbReference type="ARBA" id="ARBA00023136"/>
    </source>
</evidence>
<evidence type="ECO:0000256" key="12">
    <source>
        <dbReference type="RuleBase" id="RU003832"/>
    </source>
</evidence>
<accession>A0A9J6FRM0</accession>
<evidence type="ECO:0000256" key="5">
    <source>
        <dbReference type="ARBA" id="ARBA00022679"/>
    </source>
</evidence>
<dbReference type="PANTHER" id="PTHR48438">
    <property type="entry name" value="ALPHA-(1,3)-FUCOSYLTRANSFERASE C-RELATED"/>
    <property type="match status" value="1"/>
</dbReference>
<dbReference type="InterPro" id="IPR038577">
    <property type="entry name" value="GT10-like_C_sf"/>
</dbReference>
<dbReference type="PANTHER" id="PTHR48438:SF1">
    <property type="entry name" value="ALPHA-(1,3)-FUCOSYLTRANSFERASE C-RELATED"/>
    <property type="match status" value="1"/>
</dbReference>
<dbReference type="InterPro" id="IPR031481">
    <property type="entry name" value="Glyco_tran_10_N"/>
</dbReference>
<keyword evidence="4 12" id="KW-0328">Glycosyltransferase</keyword>
<evidence type="ECO:0000259" key="14">
    <source>
        <dbReference type="Pfam" id="PF17039"/>
    </source>
</evidence>
<gene>
    <name evidence="15" type="ORF">HPB48_017049</name>
</gene>
<keyword evidence="7" id="KW-0735">Signal-anchor</keyword>
<feature type="domain" description="Fucosyltransferase N-terminal" evidence="14">
    <location>
        <begin position="26"/>
        <end position="141"/>
    </location>
</feature>
<feature type="domain" description="Fucosyltransferase C-terminal" evidence="13">
    <location>
        <begin position="161"/>
        <end position="335"/>
    </location>
</feature>
<dbReference type="GO" id="GO:0008417">
    <property type="term" value="F:fucosyltransferase activity"/>
    <property type="evidence" value="ECO:0007669"/>
    <property type="project" value="InterPro"/>
</dbReference>
<evidence type="ECO:0000256" key="7">
    <source>
        <dbReference type="ARBA" id="ARBA00022968"/>
    </source>
</evidence>
<dbReference type="FunFam" id="3.40.50.11660:FF:000006">
    <property type="entry name" value="Alpha-(1,3)-fucosyltransferase C"/>
    <property type="match status" value="1"/>
</dbReference>
<keyword evidence="10" id="KW-0472">Membrane</keyword>
<dbReference type="Proteomes" id="UP000821853">
    <property type="component" value="Unassembled WGS sequence"/>
</dbReference>
<evidence type="ECO:0000256" key="3">
    <source>
        <dbReference type="ARBA" id="ARBA00008919"/>
    </source>
</evidence>
<evidence type="ECO:0000256" key="9">
    <source>
        <dbReference type="ARBA" id="ARBA00023034"/>
    </source>
</evidence>
<dbReference type="OrthoDB" id="427096at2759"/>
<evidence type="ECO:0000256" key="1">
    <source>
        <dbReference type="ARBA" id="ARBA00004447"/>
    </source>
</evidence>
<dbReference type="Pfam" id="PF00852">
    <property type="entry name" value="Glyco_transf_10"/>
    <property type="match status" value="1"/>
</dbReference>
<name>A0A9J6FRM0_HAELO</name>
<dbReference type="AlphaFoldDB" id="A0A9J6FRM0"/>
<reference evidence="15 16" key="1">
    <citation type="journal article" date="2020" name="Cell">
        <title>Large-Scale Comparative Analyses of Tick Genomes Elucidate Their Genetic Diversity and Vector Capacities.</title>
        <authorList>
            <consortium name="Tick Genome and Microbiome Consortium (TIGMIC)"/>
            <person name="Jia N."/>
            <person name="Wang J."/>
            <person name="Shi W."/>
            <person name="Du L."/>
            <person name="Sun Y."/>
            <person name="Zhan W."/>
            <person name="Jiang J.F."/>
            <person name="Wang Q."/>
            <person name="Zhang B."/>
            <person name="Ji P."/>
            <person name="Bell-Sakyi L."/>
            <person name="Cui X.M."/>
            <person name="Yuan T.T."/>
            <person name="Jiang B.G."/>
            <person name="Yang W.F."/>
            <person name="Lam T.T."/>
            <person name="Chang Q.C."/>
            <person name="Ding S.J."/>
            <person name="Wang X.J."/>
            <person name="Zhu J.G."/>
            <person name="Ruan X.D."/>
            <person name="Zhao L."/>
            <person name="Wei J.T."/>
            <person name="Ye R.Z."/>
            <person name="Que T.C."/>
            <person name="Du C.H."/>
            <person name="Zhou Y.H."/>
            <person name="Cheng J.X."/>
            <person name="Dai P.F."/>
            <person name="Guo W.B."/>
            <person name="Han X.H."/>
            <person name="Huang E.J."/>
            <person name="Li L.F."/>
            <person name="Wei W."/>
            <person name="Gao Y.C."/>
            <person name="Liu J.Z."/>
            <person name="Shao H.Z."/>
            <person name="Wang X."/>
            <person name="Wang C.C."/>
            <person name="Yang T.C."/>
            <person name="Huo Q.B."/>
            <person name="Li W."/>
            <person name="Chen H.Y."/>
            <person name="Chen S.E."/>
            <person name="Zhou L.G."/>
            <person name="Ni X.B."/>
            <person name="Tian J.H."/>
            <person name="Sheng Y."/>
            <person name="Liu T."/>
            <person name="Pan Y.S."/>
            <person name="Xia L.Y."/>
            <person name="Li J."/>
            <person name="Zhao F."/>
            <person name="Cao W.C."/>
        </authorList>
    </citation>
    <scope>NUCLEOTIDE SEQUENCE [LARGE SCALE GENOMIC DNA]</scope>
    <source>
        <strain evidence="15">HaeL-2018</strain>
    </source>
</reference>
<dbReference type="GO" id="GO:0032580">
    <property type="term" value="C:Golgi cisterna membrane"/>
    <property type="evidence" value="ECO:0007669"/>
    <property type="project" value="UniProtKB-SubCell"/>
</dbReference>
<evidence type="ECO:0000256" key="8">
    <source>
        <dbReference type="ARBA" id="ARBA00022989"/>
    </source>
</evidence>
<dbReference type="InterPro" id="IPR055270">
    <property type="entry name" value="Glyco_tran_10_C"/>
</dbReference>